<feature type="region of interest" description="Disordered" evidence="1">
    <location>
        <begin position="1"/>
        <end position="20"/>
    </location>
</feature>
<evidence type="ECO:0000259" key="2">
    <source>
        <dbReference type="PROSITE" id="PS51489"/>
    </source>
</evidence>
<dbReference type="Pfam" id="PF08311">
    <property type="entry name" value="Mad3_BUB1_I"/>
    <property type="match status" value="1"/>
</dbReference>
<sequence>MLTEGDGRSGSFPDSSPRTHHVRLNLEARCKSAAVKASFHPDPVALYTHVYSSGVGHRTAALHLAWAQQLELRGMLEQADAVYQRAVKNQAQPADTILNEYR</sequence>
<dbReference type="PROSITE" id="PS51489">
    <property type="entry name" value="BUB1_N"/>
    <property type="match status" value="1"/>
</dbReference>
<name>Q4TAZ9_TETNG</name>
<dbReference type="InterPro" id="IPR013212">
    <property type="entry name" value="Mad3/Bub1_I"/>
</dbReference>
<dbReference type="InterPro" id="IPR015661">
    <property type="entry name" value="Bub1/Mad3"/>
</dbReference>
<gene>
    <name evidence="3" type="ORF">GSTENG00003974001</name>
</gene>
<dbReference type="OrthoDB" id="248495at2759"/>
<dbReference type="GO" id="GO:0005634">
    <property type="term" value="C:nucleus"/>
    <property type="evidence" value="ECO:0007669"/>
    <property type="project" value="TreeGrafter"/>
</dbReference>
<dbReference type="PANTHER" id="PTHR14030">
    <property type="entry name" value="MITOTIC CHECKPOINT SERINE/THREONINE-PROTEIN KINASE BUB1"/>
    <property type="match status" value="1"/>
</dbReference>
<dbReference type="GO" id="GO:0007094">
    <property type="term" value="P:mitotic spindle assembly checkpoint signaling"/>
    <property type="evidence" value="ECO:0007669"/>
    <property type="project" value="InterPro"/>
</dbReference>
<accession>Q4TAZ9</accession>
<dbReference type="Gene3D" id="1.25.40.430">
    <property type="match status" value="1"/>
</dbReference>
<dbReference type="GO" id="GO:0051754">
    <property type="term" value="P:meiotic sister chromatid cohesion, centromeric"/>
    <property type="evidence" value="ECO:0007669"/>
    <property type="project" value="TreeGrafter"/>
</dbReference>
<dbReference type="PANTHER" id="PTHR14030:SF26">
    <property type="entry name" value="MITOTIC CHECKPOINT SERINE_THREONINE-PROTEIN KINASE BUB1"/>
    <property type="match status" value="1"/>
</dbReference>
<feature type="domain" description="BUB1 N-terminal" evidence="2">
    <location>
        <begin position="1"/>
        <end position="102"/>
    </location>
</feature>
<proteinExistence type="predicted"/>
<reference evidence="3" key="2">
    <citation type="submission" date="2004-02" db="EMBL/GenBank/DDBJ databases">
        <authorList>
            <consortium name="Genoscope"/>
            <consortium name="Whitehead Institute Centre for Genome Research"/>
        </authorList>
    </citation>
    <scope>NUCLEOTIDE SEQUENCE</scope>
</reference>
<evidence type="ECO:0000313" key="3">
    <source>
        <dbReference type="EMBL" id="CAF89933.1"/>
    </source>
</evidence>
<dbReference type="AlphaFoldDB" id="Q4TAZ9"/>
<reference evidence="3" key="1">
    <citation type="journal article" date="2004" name="Nature">
        <title>Genome duplication in the teleost fish Tetraodon nigroviridis reveals the early vertebrate proto-karyotype.</title>
        <authorList>
            <person name="Jaillon O."/>
            <person name="Aury J.-M."/>
            <person name="Brunet F."/>
            <person name="Petit J.-L."/>
            <person name="Stange-Thomann N."/>
            <person name="Mauceli E."/>
            <person name="Bouneau L."/>
            <person name="Fischer C."/>
            <person name="Ozouf-Costaz C."/>
            <person name="Bernot A."/>
            <person name="Nicaud S."/>
            <person name="Jaffe D."/>
            <person name="Fisher S."/>
            <person name="Lutfalla G."/>
            <person name="Dossat C."/>
            <person name="Segurens B."/>
            <person name="Dasilva C."/>
            <person name="Salanoubat M."/>
            <person name="Levy M."/>
            <person name="Boudet N."/>
            <person name="Castellano S."/>
            <person name="Anthouard V."/>
            <person name="Jubin C."/>
            <person name="Castelli V."/>
            <person name="Katinka M."/>
            <person name="Vacherie B."/>
            <person name="Biemont C."/>
            <person name="Skalli Z."/>
            <person name="Cattolico L."/>
            <person name="Poulain J."/>
            <person name="De Berardinis V."/>
            <person name="Cruaud C."/>
            <person name="Duprat S."/>
            <person name="Brottier P."/>
            <person name="Coutanceau J.-P."/>
            <person name="Gouzy J."/>
            <person name="Parra G."/>
            <person name="Lardier G."/>
            <person name="Chapple C."/>
            <person name="McKernan K.J."/>
            <person name="McEwan P."/>
            <person name="Bosak S."/>
            <person name="Kellis M."/>
            <person name="Volff J.-N."/>
            <person name="Guigo R."/>
            <person name="Zody M.C."/>
            <person name="Mesirov J."/>
            <person name="Lindblad-Toh K."/>
            <person name="Birren B."/>
            <person name="Nusbaum C."/>
            <person name="Kahn D."/>
            <person name="Robinson-Rechavi M."/>
            <person name="Laudet V."/>
            <person name="Schachter V."/>
            <person name="Quetier F."/>
            <person name="Saurin W."/>
            <person name="Scarpelli C."/>
            <person name="Wincker P."/>
            <person name="Lander E.S."/>
            <person name="Weissenbach J."/>
            <person name="Roest Crollius H."/>
        </authorList>
    </citation>
    <scope>NUCLEOTIDE SEQUENCE [LARGE SCALE GENOMIC DNA]</scope>
</reference>
<dbReference type="GO" id="GO:0004672">
    <property type="term" value="F:protein kinase activity"/>
    <property type="evidence" value="ECO:0007669"/>
    <property type="project" value="TreeGrafter"/>
</dbReference>
<dbReference type="KEGG" id="tng:GSTEN00003974G001"/>
<dbReference type="EMBL" id="CAAE01007218">
    <property type="protein sequence ID" value="CAF89933.1"/>
    <property type="molecule type" value="Genomic_DNA"/>
</dbReference>
<organism evidence="3">
    <name type="scientific">Tetraodon nigroviridis</name>
    <name type="common">Spotted green pufferfish</name>
    <name type="synonym">Chelonodon nigroviridis</name>
    <dbReference type="NCBI Taxonomy" id="99883"/>
    <lineage>
        <taxon>Eukaryota</taxon>
        <taxon>Metazoa</taxon>
        <taxon>Chordata</taxon>
        <taxon>Craniata</taxon>
        <taxon>Vertebrata</taxon>
        <taxon>Euteleostomi</taxon>
        <taxon>Actinopterygii</taxon>
        <taxon>Neopterygii</taxon>
        <taxon>Teleostei</taxon>
        <taxon>Neoteleostei</taxon>
        <taxon>Acanthomorphata</taxon>
        <taxon>Eupercaria</taxon>
        <taxon>Tetraodontiformes</taxon>
        <taxon>Tetradontoidea</taxon>
        <taxon>Tetraodontidae</taxon>
        <taxon>Tetraodon</taxon>
    </lineage>
</organism>
<protein>
    <submittedName>
        <fullName evidence="3">Chromosome 14 SCAF7218, whole genome shotgun sequence</fullName>
    </submittedName>
</protein>
<evidence type="ECO:0000256" key="1">
    <source>
        <dbReference type="SAM" id="MobiDB-lite"/>
    </source>
</evidence>